<dbReference type="EMBL" id="CP022437">
    <property type="protein sequence ID" value="ASN06528.1"/>
    <property type="molecule type" value="Genomic_DNA"/>
</dbReference>
<reference evidence="1 2" key="1">
    <citation type="journal article" date="2003" name="Int. J. Syst. Evol. Microbiol.">
        <title>Virgibacillus carmonensis sp. nov., Virgibacillus necropolis sp. nov. and Virgibacillus picturae sp. nov., three novel species isolated from deteriorated mural paintings, transfer of the species of the genus salibacillus to Virgibacillus, as Virgibacillus marismortui comb. nov. and Virgibacillus salexigens comb. nov., and emended description of the genus Virgibacillus.</title>
        <authorList>
            <person name="Heyrman J."/>
            <person name="Logan N.A."/>
            <person name="Busse H.J."/>
            <person name="Balcaen A."/>
            <person name="Lebbe L."/>
            <person name="Rodriguez-Diaz M."/>
            <person name="Swings J."/>
            <person name="De Vos P."/>
        </authorList>
    </citation>
    <scope>NUCLEOTIDE SEQUENCE [LARGE SCALE GENOMIC DNA]</scope>
    <source>
        <strain evidence="1 2">LMG 19488</strain>
    </source>
</reference>
<sequence length="203" mass="24060">MTICVTNCFHWIGFHIVNRLIENDYIVDGLAELTSEREEELSFMLGRNSSFSLYKNEDQIKDKEYTDTVLLSENKTYSIQTVKTYNFGKDIDKPNFINIQLPLLFGEWMPMDQKGVYVDNQYIPFDSARFKDEAIYIDDFMECFMQWMKVSDLPNLISLTKKKNVEVTEEGPEKQLFIRGNRPIDKQISNLIKHYEKIKKYKM</sequence>
<name>A0A221MFS8_9BACI</name>
<evidence type="ECO:0000313" key="2">
    <source>
        <dbReference type="Proteomes" id="UP000204391"/>
    </source>
</evidence>
<proteinExistence type="predicted"/>
<keyword evidence="2" id="KW-1185">Reference proteome</keyword>
<dbReference type="OrthoDB" id="2971044at2"/>
<protein>
    <submittedName>
        <fullName evidence="1">Uncharacterized protein</fullName>
    </submittedName>
</protein>
<dbReference type="Proteomes" id="UP000204391">
    <property type="component" value="Chromosome"/>
</dbReference>
<organism evidence="1 2">
    <name type="scientific">Virgibacillus necropolis</name>
    <dbReference type="NCBI Taxonomy" id="163877"/>
    <lineage>
        <taxon>Bacteria</taxon>
        <taxon>Bacillati</taxon>
        <taxon>Bacillota</taxon>
        <taxon>Bacilli</taxon>
        <taxon>Bacillales</taxon>
        <taxon>Bacillaceae</taxon>
        <taxon>Virgibacillus</taxon>
    </lineage>
</organism>
<dbReference type="RefSeq" id="WP_089533525.1">
    <property type="nucleotide sequence ID" value="NZ_CP022437.1"/>
</dbReference>
<gene>
    <name evidence="1" type="ORF">CFK40_16650</name>
</gene>
<evidence type="ECO:0000313" key="1">
    <source>
        <dbReference type="EMBL" id="ASN06528.1"/>
    </source>
</evidence>
<accession>A0A221MFS8</accession>
<dbReference type="AlphaFoldDB" id="A0A221MFS8"/>
<dbReference type="KEGG" id="vne:CFK40_16650"/>